<dbReference type="GO" id="GO:0003677">
    <property type="term" value="F:DNA binding"/>
    <property type="evidence" value="ECO:0007669"/>
    <property type="project" value="UniProtKB-KW"/>
</dbReference>
<dbReference type="InterPro" id="IPR050987">
    <property type="entry name" value="AtrR-like"/>
</dbReference>
<name>U4LN13_PYROM</name>
<evidence type="ECO:0000256" key="6">
    <source>
        <dbReference type="ARBA" id="ARBA00023242"/>
    </source>
</evidence>
<evidence type="ECO:0000259" key="8">
    <source>
        <dbReference type="SMART" id="SM00906"/>
    </source>
</evidence>
<dbReference type="GO" id="GO:0008270">
    <property type="term" value="F:zinc ion binding"/>
    <property type="evidence" value="ECO:0007669"/>
    <property type="project" value="InterPro"/>
</dbReference>
<dbReference type="SMART" id="SM00906">
    <property type="entry name" value="Fungal_trans"/>
    <property type="match status" value="1"/>
</dbReference>
<feature type="region of interest" description="Disordered" evidence="7">
    <location>
        <begin position="1"/>
        <end position="63"/>
    </location>
</feature>
<feature type="compositionally biased region" description="Low complexity" evidence="7">
    <location>
        <begin position="18"/>
        <end position="42"/>
    </location>
</feature>
<organism evidence="9 10">
    <name type="scientific">Pyronema omphalodes (strain CBS 100304)</name>
    <name type="common">Pyronema confluens</name>
    <dbReference type="NCBI Taxonomy" id="1076935"/>
    <lineage>
        <taxon>Eukaryota</taxon>
        <taxon>Fungi</taxon>
        <taxon>Dikarya</taxon>
        <taxon>Ascomycota</taxon>
        <taxon>Pezizomycotina</taxon>
        <taxon>Pezizomycetes</taxon>
        <taxon>Pezizales</taxon>
        <taxon>Pyronemataceae</taxon>
        <taxon>Pyronema</taxon>
    </lineage>
</organism>
<dbReference type="GO" id="GO:0006351">
    <property type="term" value="P:DNA-templated transcription"/>
    <property type="evidence" value="ECO:0007669"/>
    <property type="project" value="InterPro"/>
</dbReference>
<dbReference type="CDD" id="cd12148">
    <property type="entry name" value="fungal_TF_MHR"/>
    <property type="match status" value="1"/>
</dbReference>
<keyword evidence="3" id="KW-0805">Transcription regulation</keyword>
<dbReference type="eggNOG" id="ENOG502S2DS">
    <property type="taxonomic scope" value="Eukaryota"/>
</dbReference>
<dbReference type="Proteomes" id="UP000018144">
    <property type="component" value="Unassembled WGS sequence"/>
</dbReference>
<dbReference type="PANTHER" id="PTHR46910:SF37">
    <property type="entry name" value="ZN(II)2CYS6 TRANSCRIPTION FACTOR (EUROFUNG)"/>
    <property type="match status" value="1"/>
</dbReference>
<dbReference type="GO" id="GO:0005634">
    <property type="term" value="C:nucleus"/>
    <property type="evidence" value="ECO:0007669"/>
    <property type="project" value="UniProtKB-SubCell"/>
</dbReference>
<feature type="region of interest" description="Disordered" evidence="7">
    <location>
        <begin position="556"/>
        <end position="620"/>
    </location>
</feature>
<feature type="region of interest" description="Disordered" evidence="7">
    <location>
        <begin position="640"/>
        <end position="704"/>
    </location>
</feature>
<sequence length="748" mass="82738">MSRLVAALEASSYQRSNPTSPGSVSASSAAPGGARSSRVSRPSRTRTPEGAGGSSSQESKNLLVADKQGDLQYLGPSSLLSITSEAETLLEERLKASPAAQGRSEQNDAIGVLRKLSSISSKSANFFPHYGHKELRTGAEKGSGPQAPPREEAEVLVNQFFVKIHHWFPIFDEYAFRQDFDSFYKNPEILGKDRAWLACFNNVLLFGLHNQLATMTPEQKKEVGPNDKRVSTFFFNAWSAIDDLEVFITPRLRNVQALMSACVCAIEVSRPGLCWALLSQAASTAQAIGLHRRSSPSKYITKAQIEERKYVFWNVYILDKCLSLSFGRSPCLPDYDCDVEMPEPDGNRPFYKSFNALLALSKVQSEIYVRLYSAAATRHTEEEREAAIKDLDTELRIWWKEWAQIFVTGRNAGFDSFEYIELQFSYHNSMTLVHRMARPGMPSYGWSDEMCLENSRAAIRMINGVVAEGSEVASSGMLLWLFQYYPFTSFFTLFSAIIRNPAAPHSSSTDYPLMKGLVSYLTSMKAQNEGASKLLSIASAFTHVAGTFLKNYLKVTKQQPSAKRRREETTETDNGPSSSIPGAGAPPHHQQQPVHPPQQLPPNLPSPVGMHPQPNADLWVRPQPLSQTAGLYPVATPPQVYVSTPSSTDTEPTGDVDLQPASFLRWPTPAGQMTDTVPMQVERDEEQNAGGHQEEGGVNSNGQQQGFDVDLEALMAEPLGFQMQMAQAAAVRGPLEFDWFGWDGQFGM</sequence>
<evidence type="ECO:0000256" key="1">
    <source>
        <dbReference type="ARBA" id="ARBA00004123"/>
    </source>
</evidence>
<dbReference type="EMBL" id="HF935976">
    <property type="protein sequence ID" value="CCX32977.1"/>
    <property type="molecule type" value="Genomic_DNA"/>
</dbReference>
<dbReference type="InterPro" id="IPR007219">
    <property type="entry name" value="XnlR_reg_dom"/>
</dbReference>
<reference evidence="9 10" key="1">
    <citation type="journal article" date="2013" name="PLoS Genet.">
        <title>The genome and development-dependent transcriptomes of Pyronema confluens: a window into fungal evolution.</title>
        <authorList>
            <person name="Traeger S."/>
            <person name="Altegoer F."/>
            <person name="Freitag M."/>
            <person name="Gabaldon T."/>
            <person name="Kempken F."/>
            <person name="Kumar A."/>
            <person name="Marcet-Houben M."/>
            <person name="Poggeler S."/>
            <person name="Stajich J.E."/>
            <person name="Nowrousian M."/>
        </authorList>
    </citation>
    <scope>NUCLEOTIDE SEQUENCE [LARGE SCALE GENOMIC DNA]</scope>
    <source>
        <strain evidence="10">CBS 100304</strain>
        <tissue evidence="9">Vegetative mycelium</tissue>
    </source>
</reference>
<comment type="subcellular location">
    <subcellularLocation>
        <location evidence="1">Nucleus</location>
    </subcellularLocation>
</comment>
<feature type="compositionally biased region" description="Pro residues" evidence="7">
    <location>
        <begin position="594"/>
        <end position="605"/>
    </location>
</feature>
<keyword evidence="5" id="KW-0804">Transcription</keyword>
<evidence type="ECO:0000313" key="10">
    <source>
        <dbReference type="Proteomes" id="UP000018144"/>
    </source>
</evidence>
<dbReference type="Pfam" id="PF04082">
    <property type="entry name" value="Fungal_trans"/>
    <property type="match status" value="1"/>
</dbReference>
<dbReference type="InterPro" id="IPR018313">
    <property type="entry name" value="SBP_3_CS"/>
</dbReference>
<dbReference type="PROSITE" id="PS01039">
    <property type="entry name" value="SBP_BACTERIAL_3"/>
    <property type="match status" value="1"/>
</dbReference>
<dbReference type="OrthoDB" id="103819at2759"/>
<protein>
    <submittedName>
        <fullName evidence="9">Similar to Uncharacterized transcriptional regulatory protein C11D3.07c acc. no. Q10086</fullName>
    </submittedName>
</protein>
<keyword evidence="4" id="KW-0238">DNA-binding</keyword>
<keyword evidence="10" id="KW-1185">Reference proteome</keyword>
<dbReference type="GO" id="GO:0003700">
    <property type="term" value="F:DNA-binding transcription factor activity"/>
    <property type="evidence" value="ECO:0007669"/>
    <property type="project" value="InterPro"/>
</dbReference>
<evidence type="ECO:0000256" key="2">
    <source>
        <dbReference type="ARBA" id="ARBA00022729"/>
    </source>
</evidence>
<dbReference type="AlphaFoldDB" id="U4LN13"/>
<gene>
    <name evidence="9" type="ORF">PCON_14002</name>
</gene>
<feature type="compositionally biased region" description="Polar residues" evidence="7">
    <location>
        <begin position="641"/>
        <end position="651"/>
    </location>
</feature>
<feature type="compositionally biased region" description="Low complexity" evidence="7">
    <location>
        <begin position="575"/>
        <end position="593"/>
    </location>
</feature>
<evidence type="ECO:0000256" key="5">
    <source>
        <dbReference type="ARBA" id="ARBA00023163"/>
    </source>
</evidence>
<accession>U4LN13</accession>
<evidence type="ECO:0000313" key="9">
    <source>
        <dbReference type="EMBL" id="CCX32977.1"/>
    </source>
</evidence>
<keyword evidence="2" id="KW-0732">Signal</keyword>
<dbReference type="PANTHER" id="PTHR46910">
    <property type="entry name" value="TRANSCRIPTION FACTOR PDR1"/>
    <property type="match status" value="1"/>
</dbReference>
<proteinExistence type="predicted"/>
<evidence type="ECO:0000256" key="3">
    <source>
        <dbReference type="ARBA" id="ARBA00023015"/>
    </source>
</evidence>
<evidence type="ECO:0000256" key="4">
    <source>
        <dbReference type="ARBA" id="ARBA00023125"/>
    </source>
</evidence>
<keyword evidence="6" id="KW-0539">Nucleus</keyword>
<evidence type="ECO:0000256" key="7">
    <source>
        <dbReference type="SAM" id="MobiDB-lite"/>
    </source>
</evidence>
<dbReference type="OMA" id="TFGRSTC"/>
<feature type="domain" description="Xylanolytic transcriptional activator regulatory" evidence="8">
    <location>
        <begin position="274"/>
        <end position="348"/>
    </location>
</feature>